<feature type="chain" id="PRO_5039898854" evidence="6">
    <location>
        <begin position="24"/>
        <end position="326"/>
    </location>
</feature>
<feature type="signal peptide" evidence="6">
    <location>
        <begin position="1"/>
        <end position="23"/>
    </location>
</feature>
<dbReference type="PANTHER" id="PTHR30532">
    <property type="entry name" value="IRON III DICITRATE-BINDING PERIPLASMIC PROTEIN"/>
    <property type="match status" value="1"/>
</dbReference>
<keyword evidence="3" id="KW-0813">Transport</keyword>
<dbReference type="AlphaFoldDB" id="A0A9J6RG82"/>
<dbReference type="PROSITE" id="PS50983">
    <property type="entry name" value="FE_B12_PBP"/>
    <property type="match status" value="1"/>
</dbReference>
<name>A0A9J6RG82_9BACI</name>
<dbReference type="Proteomes" id="UP001084197">
    <property type="component" value="Unassembled WGS sequence"/>
</dbReference>
<evidence type="ECO:0000256" key="5">
    <source>
        <dbReference type="SAM" id="MobiDB-lite"/>
    </source>
</evidence>
<dbReference type="SUPFAM" id="SSF53807">
    <property type="entry name" value="Helical backbone' metal receptor"/>
    <property type="match status" value="1"/>
</dbReference>
<dbReference type="PROSITE" id="PS51257">
    <property type="entry name" value="PROKAR_LIPOPROTEIN"/>
    <property type="match status" value="1"/>
</dbReference>
<evidence type="ECO:0000256" key="6">
    <source>
        <dbReference type="SAM" id="SignalP"/>
    </source>
</evidence>
<evidence type="ECO:0000256" key="4">
    <source>
        <dbReference type="ARBA" id="ARBA00022729"/>
    </source>
</evidence>
<dbReference type="GO" id="GO:1901678">
    <property type="term" value="P:iron coordination entity transport"/>
    <property type="evidence" value="ECO:0007669"/>
    <property type="project" value="UniProtKB-ARBA"/>
</dbReference>
<dbReference type="GO" id="GO:0005886">
    <property type="term" value="C:plasma membrane"/>
    <property type="evidence" value="ECO:0007669"/>
    <property type="project" value="UniProtKB-SubCell"/>
</dbReference>
<gene>
    <name evidence="8" type="ORF">OWO01_13220</name>
</gene>
<feature type="compositionally biased region" description="Basic and acidic residues" evidence="5">
    <location>
        <begin position="31"/>
        <end position="51"/>
    </location>
</feature>
<evidence type="ECO:0000259" key="7">
    <source>
        <dbReference type="PROSITE" id="PS50983"/>
    </source>
</evidence>
<protein>
    <submittedName>
        <fullName evidence="8">ABC transporter substrate-binding protein</fullName>
    </submittedName>
</protein>
<sequence length="326" mass="36323">MKNKKLLLVFLLCGTLLIGLLSACGQNAESKRSADNDLGKSEEKEEKKTKTYEATNGTVEIPSNPERIIVIADSYVGYFLTLGIQPLGISDFSMNNRYFEGKLDGVESLGDSNNPSMEKMIDLNPDLIITFNDPKAVENLEKIAPTIAINYGEKSYKEQLREFGEITGRERSAEEWIEQWESKIAEWKPKIKEMVGDQTVSILSPFSKGIYAFGHSYGRGGEIIYGEFGLKAPDTVQEMAIDSGEGWADFSLETLPDIAGDIIFTCPWSGDEADPEQVYGSKLWKELPAVKQNKVIELDPSAAFFNDPTSLDQQLDFIIESLQNNM</sequence>
<dbReference type="GO" id="GO:0030288">
    <property type="term" value="C:outer membrane-bounded periplasmic space"/>
    <property type="evidence" value="ECO:0007669"/>
    <property type="project" value="TreeGrafter"/>
</dbReference>
<keyword evidence="4 6" id="KW-0732">Signal</keyword>
<reference evidence="8" key="1">
    <citation type="submission" date="2022-11" db="EMBL/GenBank/DDBJ databases">
        <title>WGS of Natronobacillus azotifigens 24KS-1, an anaerobic diazotrophic haloalkaliphile from soda-rich habitats.</title>
        <authorList>
            <person name="Sorokin D.Y."/>
            <person name="Merkel A.Y."/>
        </authorList>
    </citation>
    <scope>NUCLEOTIDE SEQUENCE</scope>
    <source>
        <strain evidence="8">24KS-1</strain>
    </source>
</reference>
<evidence type="ECO:0000313" key="9">
    <source>
        <dbReference type="Proteomes" id="UP001084197"/>
    </source>
</evidence>
<evidence type="ECO:0000256" key="3">
    <source>
        <dbReference type="ARBA" id="ARBA00022448"/>
    </source>
</evidence>
<evidence type="ECO:0000256" key="2">
    <source>
        <dbReference type="ARBA" id="ARBA00008814"/>
    </source>
</evidence>
<dbReference type="EMBL" id="JAPRAT010000029">
    <property type="protein sequence ID" value="MCZ0704169.1"/>
    <property type="molecule type" value="Genomic_DNA"/>
</dbReference>
<dbReference type="InterPro" id="IPR002491">
    <property type="entry name" value="ABC_transptr_periplasmic_BD"/>
</dbReference>
<dbReference type="RefSeq" id="WP_268780937.1">
    <property type="nucleotide sequence ID" value="NZ_JAPRAT010000029.1"/>
</dbReference>
<proteinExistence type="inferred from homology"/>
<comment type="subcellular location">
    <subcellularLocation>
        <location evidence="1">Cell membrane</location>
        <topology evidence="1">Lipid-anchor</topology>
    </subcellularLocation>
</comment>
<feature type="region of interest" description="Disordered" evidence="5">
    <location>
        <begin position="31"/>
        <end position="57"/>
    </location>
</feature>
<dbReference type="PANTHER" id="PTHR30532:SF26">
    <property type="entry name" value="IRON(3+)-HYDROXAMATE-BINDING PROTEIN FHUD"/>
    <property type="match status" value="1"/>
</dbReference>
<accession>A0A9J6RG82</accession>
<organism evidence="8 9">
    <name type="scientific">Natronobacillus azotifigens</name>
    <dbReference type="NCBI Taxonomy" id="472978"/>
    <lineage>
        <taxon>Bacteria</taxon>
        <taxon>Bacillati</taxon>
        <taxon>Bacillota</taxon>
        <taxon>Bacilli</taxon>
        <taxon>Bacillales</taxon>
        <taxon>Bacillaceae</taxon>
        <taxon>Natronobacillus</taxon>
    </lineage>
</organism>
<feature type="domain" description="Fe/B12 periplasmic-binding" evidence="7">
    <location>
        <begin position="67"/>
        <end position="326"/>
    </location>
</feature>
<evidence type="ECO:0000313" key="8">
    <source>
        <dbReference type="EMBL" id="MCZ0704169.1"/>
    </source>
</evidence>
<comment type="caution">
    <text evidence="8">The sequence shown here is derived from an EMBL/GenBank/DDBJ whole genome shotgun (WGS) entry which is preliminary data.</text>
</comment>
<evidence type="ECO:0000256" key="1">
    <source>
        <dbReference type="ARBA" id="ARBA00004193"/>
    </source>
</evidence>
<keyword evidence="9" id="KW-1185">Reference proteome</keyword>
<dbReference type="InterPro" id="IPR051313">
    <property type="entry name" value="Bact_iron-sidero_bind"/>
</dbReference>
<comment type="similarity">
    <text evidence="2">Belongs to the bacterial solute-binding protein 8 family.</text>
</comment>
<dbReference type="Gene3D" id="3.40.50.1980">
    <property type="entry name" value="Nitrogenase molybdenum iron protein domain"/>
    <property type="match status" value="2"/>
</dbReference>
<dbReference type="Pfam" id="PF01497">
    <property type="entry name" value="Peripla_BP_2"/>
    <property type="match status" value="1"/>
</dbReference>